<keyword evidence="3" id="KW-0560">Oxidoreductase</keyword>
<gene>
    <name evidence="7" type="ORF">GSF22_20810</name>
</gene>
<name>A0ABS3VV61_MICEH</name>
<proteinExistence type="predicted"/>
<evidence type="ECO:0000256" key="3">
    <source>
        <dbReference type="ARBA" id="ARBA00023002"/>
    </source>
</evidence>
<accession>A0ABS3VV61</accession>
<dbReference type="EMBL" id="WVUH01000196">
    <property type="protein sequence ID" value="MBO4208431.1"/>
    <property type="molecule type" value="Genomic_DNA"/>
</dbReference>
<feature type="domain" description="Luciferase-like" evidence="6">
    <location>
        <begin position="27"/>
        <end position="298"/>
    </location>
</feature>
<dbReference type="PANTHER" id="PTHR42847:SF4">
    <property type="entry name" value="ALKANESULFONATE MONOOXYGENASE-RELATED"/>
    <property type="match status" value="1"/>
</dbReference>
<keyword evidence="2" id="KW-0288">FMN</keyword>
<dbReference type="InterPro" id="IPR011251">
    <property type="entry name" value="Luciferase-like_dom"/>
</dbReference>
<keyword evidence="1" id="KW-0285">Flavoprotein</keyword>
<dbReference type="InterPro" id="IPR019923">
    <property type="entry name" value="Lucif-like_OxRdtase_MSMEG_2516"/>
</dbReference>
<organism evidence="7 8">
    <name type="scientific">Micromonospora echinofusca</name>
    <dbReference type="NCBI Taxonomy" id="47858"/>
    <lineage>
        <taxon>Bacteria</taxon>
        <taxon>Bacillati</taxon>
        <taxon>Actinomycetota</taxon>
        <taxon>Actinomycetes</taxon>
        <taxon>Micromonosporales</taxon>
        <taxon>Micromonosporaceae</taxon>
        <taxon>Micromonospora</taxon>
    </lineage>
</organism>
<feature type="region of interest" description="Disordered" evidence="5">
    <location>
        <begin position="1"/>
        <end position="20"/>
    </location>
</feature>
<dbReference type="NCBIfam" id="TIGR03621">
    <property type="entry name" value="F420_MSMEG_2516"/>
    <property type="match status" value="1"/>
</dbReference>
<comment type="caution">
    <text evidence="7">The sequence shown here is derived from an EMBL/GenBank/DDBJ whole genome shotgun (WGS) entry which is preliminary data.</text>
</comment>
<keyword evidence="4" id="KW-0503">Monooxygenase</keyword>
<evidence type="ECO:0000256" key="5">
    <source>
        <dbReference type="SAM" id="MobiDB-lite"/>
    </source>
</evidence>
<keyword evidence="8" id="KW-1185">Reference proteome</keyword>
<dbReference type="InterPro" id="IPR050172">
    <property type="entry name" value="SsuD_RutA_monooxygenase"/>
</dbReference>
<evidence type="ECO:0000256" key="1">
    <source>
        <dbReference type="ARBA" id="ARBA00022630"/>
    </source>
</evidence>
<evidence type="ECO:0000256" key="2">
    <source>
        <dbReference type="ARBA" id="ARBA00022643"/>
    </source>
</evidence>
<dbReference type="RefSeq" id="WP_208815420.1">
    <property type="nucleotide sequence ID" value="NZ_WVUH01000196.1"/>
</dbReference>
<reference evidence="7 8" key="1">
    <citation type="submission" date="2019-12" db="EMBL/GenBank/DDBJ databases">
        <title>Whole genome sequencing of endophytic Actinobacterium Micromonospora sp. MPMI6T.</title>
        <authorList>
            <person name="Evv R."/>
            <person name="Podile A.R."/>
        </authorList>
    </citation>
    <scope>NUCLEOTIDE SEQUENCE [LARGE SCALE GENOMIC DNA]</scope>
    <source>
        <strain evidence="7 8">MPMI6</strain>
    </source>
</reference>
<evidence type="ECO:0000313" key="8">
    <source>
        <dbReference type="Proteomes" id="UP000823521"/>
    </source>
</evidence>
<evidence type="ECO:0000256" key="4">
    <source>
        <dbReference type="ARBA" id="ARBA00023033"/>
    </source>
</evidence>
<dbReference type="SUPFAM" id="SSF51679">
    <property type="entry name" value="Bacterial luciferase-like"/>
    <property type="match status" value="1"/>
</dbReference>
<dbReference type="Gene3D" id="3.20.20.30">
    <property type="entry name" value="Luciferase-like domain"/>
    <property type="match status" value="1"/>
</dbReference>
<dbReference type="InterPro" id="IPR036661">
    <property type="entry name" value="Luciferase-like_sf"/>
</dbReference>
<protein>
    <submittedName>
        <fullName evidence="7">TIGR03621 family F420-dependent LLM class oxidoreductase</fullName>
    </submittedName>
</protein>
<dbReference type="Pfam" id="PF00296">
    <property type="entry name" value="Bac_luciferase"/>
    <property type="match status" value="1"/>
</dbReference>
<dbReference type="Proteomes" id="UP000823521">
    <property type="component" value="Unassembled WGS sequence"/>
</dbReference>
<dbReference type="PANTHER" id="PTHR42847">
    <property type="entry name" value="ALKANESULFONATE MONOOXYGENASE"/>
    <property type="match status" value="1"/>
</dbReference>
<evidence type="ECO:0000259" key="6">
    <source>
        <dbReference type="Pfam" id="PF00296"/>
    </source>
</evidence>
<evidence type="ECO:0000313" key="7">
    <source>
        <dbReference type="EMBL" id="MBO4208431.1"/>
    </source>
</evidence>
<sequence>MSIGSPAAGRPRPFRFTTSLPPLDRPPSQWRAEVRRIEQLGFDSVSVSDHLTGGWAIDPLIALTVAAEVTSRLRLLTLVLCNDFRHPVTLHRSLANLEVLSGGRLEVGLGAGWQRADHDAAGLPFDPPGTRIERLGETVEVLRGLFGPAPVTFTGRHYHLTDLDGLPKPLRPGGPPLLVGGGGRRVLELAGRSADIVGVNPRLGAGVDPGTALAELGPERLAQKLTWARDAARAAGRDPDRLEFQLRMYDVRVRQDGVEHRASSSLAAKLPPSALAASPCVLHGDVEECVAKLRALRDRYGVSYLHLGGNVDAAAPIVARLAGR</sequence>